<dbReference type="Gene3D" id="2.30.30.100">
    <property type="match status" value="1"/>
</dbReference>
<dbReference type="InterPro" id="IPR045864">
    <property type="entry name" value="aa-tRNA-synth_II/BPL/LPL"/>
</dbReference>
<dbReference type="Proteomes" id="UP001500945">
    <property type="component" value="Unassembled WGS sequence"/>
</dbReference>
<dbReference type="InterPro" id="IPR004408">
    <property type="entry name" value="Biotin_CoA_COase_ligase"/>
</dbReference>
<name>A0ABP8JZB1_9MICO</name>
<reference evidence="8" key="1">
    <citation type="journal article" date="2019" name="Int. J. Syst. Evol. Microbiol.">
        <title>The Global Catalogue of Microorganisms (GCM) 10K type strain sequencing project: providing services to taxonomists for standard genome sequencing and annotation.</title>
        <authorList>
            <consortium name="The Broad Institute Genomics Platform"/>
            <consortium name="The Broad Institute Genome Sequencing Center for Infectious Disease"/>
            <person name="Wu L."/>
            <person name="Ma J."/>
        </authorList>
    </citation>
    <scope>NUCLEOTIDE SEQUENCE [LARGE SCALE GENOMIC DNA]</scope>
    <source>
        <strain evidence="8">JCM 17809</strain>
    </source>
</reference>
<dbReference type="NCBIfam" id="TIGR00121">
    <property type="entry name" value="birA_ligase"/>
    <property type="match status" value="1"/>
</dbReference>
<dbReference type="PROSITE" id="PS51733">
    <property type="entry name" value="BPL_LPL_CATALYTIC"/>
    <property type="match status" value="1"/>
</dbReference>
<proteinExistence type="predicted"/>
<keyword evidence="4" id="KW-0092">Biotin</keyword>
<dbReference type="GO" id="GO:0016874">
    <property type="term" value="F:ligase activity"/>
    <property type="evidence" value="ECO:0007669"/>
    <property type="project" value="UniProtKB-KW"/>
</dbReference>
<dbReference type="InterPro" id="IPR004143">
    <property type="entry name" value="BPL_LPL_catalytic"/>
</dbReference>
<keyword evidence="8" id="KW-1185">Reference proteome</keyword>
<dbReference type="PANTHER" id="PTHR12835">
    <property type="entry name" value="BIOTIN PROTEIN LIGASE"/>
    <property type="match status" value="1"/>
</dbReference>
<sequence>MELFERLGSTNDEVRRLPVPWRVVVAQRQDAGRGRLGRSWTTTPGTGLAVSVLVPAPASGASWVPLLAGLAVHRAVEEVAGVATSLKWPNDVLVPGDGDRKLAGLLCEWIPEGVVVGLGLNVDTARADLPLGTATSLRAAGAPGTDRAALLTAVLVHLAALLRDDTGPGGAVQAAYSAACGTLGREVEVHEPGGTVRSGVATGVDGAGRLTVRTENGTDAVSAGDVVHVRSR</sequence>
<dbReference type="Gene3D" id="3.30.930.10">
    <property type="entry name" value="Bira Bifunctional Protein, Domain 2"/>
    <property type="match status" value="1"/>
</dbReference>
<evidence type="ECO:0000256" key="1">
    <source>
        <dbReference type="ARBA" id="ARBA00022598"/>
    </source>
</evidence>
<evidence type="ECO:0000313" key="7">
    <source>
        <dbReference type="EMBL" id="GAA4398227.1"/>
    </source>
</evidence>
<dbReference type="EMBL" id="BAABGM010000002">
    <property type="protein sequence ID" value="GAA4398227.1"/>
    <property type="molecule type" value="Genomic_DNA"/>
</dbReference>
<evidence type="ECO:0000256" key="2">
    <source>
        <dbReference type="ARBA" id="ARBA00022741"/>
    </source>
</evidence>
<dbReference type="SUPFAM" id="SSF50037">
    <property type="entry name" value="C-terminal domain of transcriptional repressors"/>
    <property type="match status" value="1"/>
</dbReference>
<dbReference type="EC" id="6.3.4.15" evidence="5"/>
<accession>A0ABP8JZB1</accession>
<protein>
    <recommendedName>
        <fullName evidence="5">biotin--[biotin carboxyl-carrier protein] ligase</fullName>
        <ecNumber evidence="5">6.3.4.15</ecNumber>
    </recommendedName>
</protein>
<dbReference type="SUPFAM" id="SSF55681">
    <property type="entry name" value="Class II aaRS and biotin synthetases"/>
    <property type="match status" value="1"/>
</dbReference>
<evidence type="ECO:0000256" key="4">
    <source>
        <dbReference type="ARBA" id="ARBA00023267"/>
    </source>
</evidence>
<evidence type="ECO:0000256" key="5">
    <source>
        <dbReference type="ARBA" id="ARBA00024227"/>
    </source>
</evidence>
<dbReference type="Pfam" id="PF03099">
    <property type="entry name" value="BPL_LplA_LipB"/>
    <property type="match status" value="1"/>
</dbReference>
<keyword evidence="1 7" id="KW-0436">Ligase</keyword>
<comment type="caution">
    <text evidence="7">The sequence shown here is derived from an EMBL/GenBank/DDBJ whole genome shotgun (WGS) entry which is preliminary data.</text>
</comment>
<keyword evidence="2" id="KW-0547">Nucleotide-binding</keyword>
<evidence type="ECO:0000256" key="3">
    <source>
        <dbReference type="ARBA" id="ARBA00022840"/>
    </source>
</evidence>
<dbReference type="PANTHER" id="PTHR12835:SF5">
    <property type="entry name" value="BIOTIN--PROTEIN LIGASE"/>
    <property type="match status" value="1"/>
</dbReference>
<dbReference type="InterPro" id="IPR008988">
    <property type="entry name" value="Transcriptional_repressor_C"/>
</dbReference>
<feature type="domain" description="BPL/LPL catalytic" evidence="6">
    <location>
        <begin position="1"/>
        <end position="166"/>
    </location>
</feature>
<organism evidence="7 8">
    <name type="scientific">Fodinibacter luteus</name>
    <dbReference type="NCBI Taxonomy" id="552064"/>
    <lineage>
        <taxon>Bacteria</taxon>
        <taxon>Bacillati</taxon>
        <taxon>Actinomycetota</taxon>
        <taxon>Actinomycetes</taxon>
        <taxon>Micrococcales</taxon>
        <taxon>Intrasporangiaceae</taxon>
        <taxon>Fodinibacter (ex Wang et al. 2009)</taxon>
    </lineage>
</organism>
<keyword evidence="3" id="KW-0067">ATP-binding</keyword>
<gene>
    <name evidence="7" type="ORF">GCM10023168_04070</name>
</gene>
<dbReference type="InterPro" id="IPR003142">
    <property type="entry name" value="BPL_C"/>
</dbReference>
<evidence type="ECO:0000259" key="6">
    <source>
        <dbReference type="PROSITE" id="PS51733"/>
    </source>
</evidence>
<dbReference type="Pfam" id="PF02237">
    <property type="entry name" value="BPL_C"/>
    <property type="match status" value="1"/>
</dbReference>
<evidence type="ECO:0000313" key="8">
    <source>
        <dbReference type="Proteomes" id="UP001500945"/>
    </source>
</evidence>
<dbReference type="CDD" id="cd16442">
    <property type="entry name" value="BPL"/>
    <property type="match status" value="1"/>
</dbReference>